<evidence type="ECO:0000256" key="3">
    <source>
        <dbReference type="ARBA" id="ARBA00007823"/>
    </source>
</evidence>
<evidence type="ECO:0000256" key="5">
    <source>
        <dbReference type="ARBA" id="ARBA00022694"/>
    </source>
</evidence>
<comment type="similarity">
    <text evidence="3">Belongs to the RNase Z family.</text>
</comment>
<evidence type="ECO:0000256" key="2">
    <source>
        <dbReference type="ARBA" id="ARBA00001947"/>
    </source>
</evidence>
<comment type="catalytic activity">
    <reaction evidence="1">
        <text>Endonucleolytic cleavage of RNA, removing extra 3' nucleotides from tRNA precursor, generating 3' termini of tRNAs. A 3'-hydroxy group is left at the tRNA terminus and a 5'-phosphoryl group is left at the trailer molecule.</text>
        <dbReference type="EC" id="3.1.26.11"/>
    </reaction>
</comment>
<evidence type="ECO:0000256" key="6">
    <source>
        <dbReference type="ARBA" id="ARBA00022722"/>
    </source>
</evidence>
<evidence type="ECO:0000256" key="8">
    <source>
        <dbReference type="ARBA" id="ARBA00022759"/>
    </source>
</evidence>
<name>A0A8J4Q3U8_9MYCE</name>
<keyword evidence="5" id="KW-0819">tRNA processing</keyword>
<evidence type="ECO:0000313" key="11">
    <source>
        <dbReference type="EMBL" id="KAF2077697.1"/>
    </source>
</evidence>
<protein>
    <recommendedName>
        <fullName evidence="4">ribonuclease Z</fullName>
        <ecNumber evidence="4">3.1.26.11</ecNumber>
    </recommendedName>
</protein>
<evidence type="ECO:0000256" key="1">
    <source>
        <dbReference type="ARBA" id="ARBA00000402"/>
    </source>
</evidence>
<dbReference type="EMBL" id="AJWJ01000022">
    <property type="protein sequence ID" value="KAF2077697.1"/>
    <property type="molecule type" value="Genomic_DNA"/>
</dbReference>
<evidence type="ECO:0000256" key="10">
    <source>
        <dbReference type="ARBA" id="ARBA00022833"/>
    </source>
</evidence>
<dbReference type="Proteomes" id="UP000695562">
    <property type="component" value="Unassembled WGS sequence"/>
</dbReference>
<gene>
    <name evidence="11" type="ORF">CYY_001013</name>
</gene>
<sequence length="896" mass="101320">MKAGIKIMANGGGYTDPSIMIWTPDRKYLFNCGNGLHRPNLSSQSKPYEANTLFLTHLDPETTADLPDYILRNKEDVAIVGPRGLTHSVLSHRYYIGRRWKTMYLTECTNDEQYHLCDGYLSVFPIIIEPTLPARTNGGSSKKLRSSSSSLEKEDLNARNKIPMIEKTSIPLNKIGTLKFTEALDPKNYFEWVLLKGGVLHSDTGNKEISMRDIEQYIVYKSLKLDSPIQKESVRQFKPANIKQIKRFLYQKFSDADELDIAPDKDDQNPFWIMESRSFRLVSRLNHSLRFSKSLKRKMLKERTELFISDQHFGPNLSQAKTFPEPPRANNPKSEICSYICHLPDIIGKFDANKANELGIAGPLRRDLCLGKSVVSPKTNTVIHPNDVLSPSTIGPAILVLACPAVEYLANIVSNPTILSYQTSERSGCIFHMISEALFNKPEYIEFVNGFNSDKWQHVILNESSAYHELVPQSARLFNGLNKVSPMFFPSLAPFSAGAPVPETVTVKNIIRGRFQQQISLNPLMPKTQAPVINDQQCTESVDLDFTFDQKEKQDIVVPNVQFAKEQKEMIEQLTDREMEVVFLGTVCSQTSSHRNESCIYINMFDKGGMLFDVGGGSYSQFYRKYGKEGSERALASLKLIYLSHMHSDHHQGLSKIIQARHKALDNLCIPQDQRAMAVLCPLPGQHYIRDMERSLSLYEQPWNYITFYDSNVHNPQLTNFLSASLAIESYKNIPVIHSFASTGIVIKSKSGWILSYSGDTSYCAEFVKAAKGSTILIHEATFKDAQRDKATSKRHSTFSDALHAASNTNSFMTIFTHFSQRYPKIDADVSSPHTNHHCSSPTTKHEDVQHRNAISMAFDFMSVNIKDLVHLPNSLISIKSQTDDDEDEDIDFDNE</sequence>
<dbReference type="PANTHER" id="PTHR12553">
    <property type="entry name" value="ZINC PHOSPHODIESTERASE ELAC PROTEIN 2"/>
    <property type="match status" value="1"/>
</dbReference>
<evidence type="ECO:0000256" key="4">
    <source>
        <dbReference type="ARBA" id="ARBA00012477"/>
    </source>
</evidence>
<reference evidence="11" key="1">
    <citation type="submission" date="2020-01" db="EMBL/GenBank/DDBJ databases">
        <title>Development of genomics and gene disruption for Polysphondylium violaceum indicates a role for the polyketide synthase stlB in stalk morphogenesis.</title>
        <authorList>
            <person name="Narita B."/>
            <person name="Kawabe Y."/>
            <person name="Kin K."/>
            <person name="Saito T."/>
            <person name="Gibbs R."/>
            <person name="Kuspa A."/>
            <person name="Muzny D."/>
            <person name="Queller D."/>
            <person name="Richards S."/>
            <person name="Strassman J."/>
            <person name="Sucgang R."/>
            <person name="Worley K."/>
            <person name="Schaap P."/>
        </authorList>
    </citation>
    <scope>NUCLEOTIDE SEQUENCE</scope>
    <source>
        <strain evidence="11">QSvi11</strain>
    </source>
</reference>
<dbReference type="GO" id="GO:0046872">
    <property type="term" value="F:metal ion binding"/>
    <property type="evidence" value="ECO:0007669"/>
    <property type="project" value="UniProtKB-KW"/>
</dbReference>
<dbReference type="GO" id="GO:0005739">
    <property type="term" value="C:mitochondrion"/>
    <property type="evidence" value="ECO:0007669"/>
    <property type="project" value="TreeGrafter"/>
</dbReference>
<keyword evidence="10" id="KW-0862">Zinc</keyword>
<dbReference type="AlphaFoldDB" id="A0A8J4Q3U8"/>
<dbReference type="InterPro" id="IPR036866">
    <property type="entry name" value="RibonucZ/Hydroxyglut_hydro"/>
</dbReference>
<dbReference type="GO" id="GO:1990180">
    <property type="term" value="P:mitochondrial tRNA 3'-end processing"/>
    <property type="evidence" value="ECO:0007669"/>
    <property type="project" value="TreeGrafter"/>
</dbReference>
<comment type="caution">
    <text evidence="11">The sequence shown here is derived from an EMBL/GenBank/DDBJ whole genome shotgun (WGS) entry which is preliminary data.</text>
</comment>
<comment type="cofactor">
    <cofactor evidence="2">
        <name>Zn(2+)</name>
        <dbReference type="ChEBI" id="CHEBI:29105"/>
    </cofactor>
</comment>
<evidence type="ECO:0000256" key="9">
    <source>
        <dbReference type="ARBA" id="ARBA00022801"/>
    </source>
</evidence>
<dbReference type="Pfam" id="PF23023">
    <property type="entry name" value="Anti-Pycsar_Apyc1"/>
    <property type="match status" value="1"/>
</dbReference>
<keyword evidence="7" id="KW-0479">Metal-binding</keyword>
<dbReference type="PANTHER" id="PTHR12553:SF54">
    <property type="entry name" value="RIBONUCLEASE Z"/>
    <property type="match status" value="1"/>
</dbReference>
<dbReference type="CDD" id="cd07718">
    <property type="entry name" value="RNaseZ_ELAC1_ELAC2-C-term-like_MBL-fold"/>
    <property type="match status" value="1"/>
</dbReference>
<evidence type="ECO:0000313" key="12">
    <source>
        <dbReference type="Proteomes" id="UP000695562"/>
    </source>
</evidence>
<proteinExistence type="inferred from homology"/>
<organism evidence="11 12">
    <name type="scientific">Polysphondylium violaceum</name>
    <dbReference type="NCBI Taxonomy" id="133409"/>
    <lineage>
        <taxon>Eukaryota</taxon>
        <taxon>Amoebozoa</taxon>
        <taxon>Evosea</taxon>
        <taxon>Eumycetozoa</taxon>
        <taxon>Dictyostelia</taxon>
        <taxon>Dictyosteliales</taxon>
        <taxon>Dictyosteliaceae</taxon>
        <taxon>Polysphondylium</taxon>
    </lineage>
</organism>
<keyword evidence="9" id="KW-0378">Hydrolase</keyword>
<evidence type="ECO:0000256" key="7">
    <source>
        <dbReference type="ARBA" id="ARBA00022723"/>
    </source>
</evidence>
<keyword evidence="12" id="KW-1185">Reference proteome</keyword>
<keyword evidence="8" id="KW-0255">Endonuclease</keyword>
<dbReference type="GO" id="GO:0042781">
    <property type="term" value="F:3'-tRNA processing endoribonuclease activity"/>
    <property type="evidence" value="ECO:0007669"/>
    <property type="project" value="UniProtKB-EC"/>
</dbReference>
<dbReference type="InterPro" id="IPR047151">
    <property type="entry name" value="RNZ2-like"/>
</dbReference>
<dbReference type="OrthoDB" id="527344at2759"/>
<accession>A0A8J4Q3U8</accession>
<dbReference type="EC" id="3.1.26.11" evidence="4"/>
<keyword evidence="6" id="KW-0540">Nuclease</keyword>
<dbReference type="Gene3D" id="3.60.15.10">
    <property type="entry name" value="Ribonuclease Z/Hydroxyacylglutathione hydrolase-like"/>
    <property type="match status" value="2"/>
</dbReference>
<dbReference type="SUPFAM" id="SSF56281">
    <property type="entry name" value="Metallo-hydrolase/oxidoreductase"/>
    <property type="match status" value="2"/>
</dbReference>